<keyword evidence="1" id="KW-1133">Transmembrane helix</keyword>
<organism evidence="3 4">
    <name type="scientific">Phyllobacterium myrsinacearum</name>
    <dbReference type="NCBI Taxonomy" id="28101"/>
    <lineage>
        <taxon>Bacteria</taxon>
        <taxon>Pseudomonadati</taxon>
        <taxon>Pseudomonadota</taxon>
        <taxon>Alphaproteobacteria</taxon>
        <taxon>Hyphomicrobiales</taxon>
        <taxon>Phyllobacteriaceae</taxon>
        <taxon>Phyllobacterium</taxon>
    </lineage>
</organism>
<evidence type="ECO:0000256" key="1">
    <source>
        <dbReference type="SAM" id="Phobius"/>
    </source>
</evidence>
<dbReference type="AlphaFoldDB" id="A0A2S9JZA7"/>
<dbReference type="Proteomes" id="UP000238563">
    <property type="component" value="Unassembled WGS sequence"/>
</dbReference>
<evidence type="ECO:0000313" key="4">
    <source>
        <dbReference type="Proteomes" id="UP000238563"/>
    </source>
</evidence>
<dbReference type="Pfam" id="PF14378">
    <property type="entry name" value="PAP2_3"/>
    <property type="match status" value="1"/>
</dbReference>
<reference evidence="3 4" key="1">
    <citation type="submission" date="2018-02" db="EMBL/GenBank/DDBJ databases">
        <title>The draft genome of Phyllobacterium myrsinacearum DSM5892.</title>
        <authorList>
            <person name="Li L."/>
            <person name="Liu L."/>
            <person name="Zhang X."/>
            <person name="Wang T."/>
        </authorList>
    </citation>
    <scope>NUCLEOTIDE SEQUENCE [LARGE SCALE GENOMIC DNA]</scope>
    <source>
        <strain evidence="3 4">DSM 5892</strain>
    </source>
</reference>
<feature type="transmembrane region" description="Helical" evidence="1">
    <location>
        <begin position="66"/>
        <end position="87"/>
    </location>
</feature>
<name>A0A2S9JZA7_9HYPH</name>
<dbReference type="OrthoDB" id="7584858at2"/>
<feature type="domain" description="Inositolphosphotransferase Aur1/Ipt1" evidence="2">
    <location>
        <begin position="98"/>
        <end position="287"/>
    </location>
</feature>
<feature type="transmembrane region" description="Helical" evidence="1">
    <location>
        <begin position="157"/>
        <end position="175"/>
    </location>
</feature>
<feature type="transmembrane region" description="Helical" evidence="1">
    <location>
        <begin position="122"/>
        <end position="145"/>
    </location>
</feature>
<gene>
    <name evidence="3" type="ORF">C5750_06165</name>
</gene>
<sequence length="312" mass="34033">MKSNNQTLWKALIVAGILLIDAVWIAASDFRFDTSSALKVVVLTGLCGFAAYVYHAKRPRRHFNVMCVETAILMAFSAAAAVLSYLVTSLDFPAIDATLMRLDALLGFDWLTYARYVSEHPWLGLVFSITYLTTLAQVACAVIVFSTMEDTKKAQHFVAAVMAGALACIFISAILPSAGALATIKPADTIWKIHRPVVDLAYKQTFFDLRTGVEQWISLNSIKGLIAFPSYHGTLSVLLVLAFTGVRFWFFPILLLNAIILMATPIEGGHHLVDVIAGTGVALMCWYGMGLFYKSAHVYPAGTVSRPAMAIA</sequence>
<dbReference type="RefSeq" id="WP_105732901.1">
    <property type="nucleotide sequence ID" value="NZ_PVBT01000001.1"/>
</dbReference>
<dbReference type="GO" id="GO:0016020">
    <property type="term" value="C:membrane"/>
    <property type="evidence" value="ECO:0007669"/>
    <property type="project" value="UniProtKB-SubCell"/>
</dbReference>
<accession>A0A2S9JZA7</accession>
<evidence type="ECO:0000259" key="2">
    <source>
        <dbReference type="Pfam" id="PF14378"/>
    </source>
</evidence>
<dbReference type="EMBL" id="PVBT01000001">
    <property type="protein sequence ID" value="PRD58675.1"/>
    <property type="molecule type" value="Genomic_DNA"/>
</dbReference>
<keyword evidence="1" id="KW-0812">Transmembrane</keyword>
<keyword evidence="4" id="KW-1185">Reference proteome</keyword>
<feature type="transmembrane region" description="Helical" evidence="1">
    <location>
        <begin position="237"/>
        <end position="260"/>
    </location>
</feature>
<evidence type="ECO:0000313" key="3">
    <source>
        <dbReference type="EMBL" id="PRD58675.1"/>
    </source>
</evidence>
<feature type="transmembrane region" description="Helical" evidence="1">
    <location>
        <begin position="37"/>
        <end position="54"/>
    </location>
</feature>
<keyword evidence="1" id="KW-0472">Membrane</keyword>
<feature type="transmembrane region" description="Helical" evidence="1">
    <location>
        <begin position="272"/>
        <end position="293"/>
    </location>
</feature>
<comment type="caution">
    <text evidence="3">The sequence shown here is derived from an EMBL/GenBank/DDBJ whole genome shotgun (WGS) entry which is preliminary data.</text>
</comment>
<proteinExistence type="predicted"/>
<feature type="transmembrane region" description="Helical" evidence="1">
    <location>
        <begin position="7"/>
        <end position="25"/>
    </location>
</feature>
<protein>
    <recommendedName>
        <fullName evidence="2">Inositolphosphotransferase Aur1/Ipt1 domain-containing protein</fullName>
    </recommendedName>
</protein>
<dbReference type="InterPro" id="IPR026841">
    <property type="entry name" value="Aur1/Ipt1"/>
</dbReference>